<sequence>MIDYLPTELLPALRSELRKILGVPGIGSAAAVVAGAALISTVAAALTAGPLDPTGEPATGAASIGLYPAFAVAALAAAVLGVFATAGEYWNGGMPTTVLFTPNRDRLAAAKLALPAAAGLAAAVVTALIGVGVLVGLGRGKVEFGLSLVAVFGGGLFSAVCWAVIGAGLGLALRSVAAALAVLLGWLVLLEPLIWLVARAAEVEGLVALLPGSATISTVAVGAFPESGFLAPTPAAYVVLLLWAAGLGGFGWWTLREAEL</sequence>
<feature type="transmembrane region" description="Helical" evidence="1">
    <location>
        <begin position="144"/>
        <end position="165"/>
    </location>
</feature>
<keyword evidence="3" id="KW-1185">Reference proteome</keyword>
<feature type="transmembrane region" description="Helical" evidence="1">
    <location>
        <begin position="236"/>
        <end position="255"/>
    </location>
</feature>
<comment type="caution">
    <text evidence="2">The sequence shown here is derived from an EMBL/GenBank/DDBJ whole genome shotgun (WGS) entry which is preliminary data.</text>
</comment>
<evidence type="ECO:0000313" key="2">
    <source>
        <dbReference type="EMBL" id="MFC3962570.1"/>
    </source>
</evidence>
<reference evidence="3" key="1">
    <citation type="journal article" date="2019" name="Int. J. Syst. Evol. Microbiol.">
        <title>The Global Catalogue of Microorganisms (GCM) 10K type strain sequencing project: providing services to taxonomists for standard genome sequencing and annotation.</title>
        <authorList>
            <consortium name="The Broad Institute Genomics Platform"/>
            <consortium name="The Broad Institute Genome Sequencing Center for Infectious Disease"/>
            <person name="Wu L."/>
            <person name="Ma J."/>
        </authorList>
    </citation>
    <scope>NUCLEOTIDE SEQUENCE [LARGE SCALE GENOMIC DNA]</scope>
    <source>
        <strain evidence="3">CGMCC 4.7330</strain>
    </source>
</reference>
<feature type="transmembrane region" description="Helical" evidence="1">
    <location>
        <begin position="20"/>
        <end position="46"/>
    </location>
</feature>
<keyword evidence="1" id="KW-1133">Transmembrane helix</keyword>
<dbReference type="RefSeq" id="WP_378612342.1">
    <property type="nucleotide sequence ID" value="NZ_JBHSAX010000010.1"/>
</dbReference>
<feature type="transmembrane region" description="Helical" evidence="1">
    <location>
        <begin position="112"/>
        <end position="137"/>
    </location>
</feature>
<protein>
    <submittedName>
        <fullName evidence="2">ABC transporter permease</fullName>
    </submittedName>
</protein>
<evidence type="ECO:0000313" key="3">
    <source>
        <dbReference type="Proteomes" id="UP001595696"/>
    </source>
</evidence>
<keyword evidence="1" id="KW-0812">Transmembrane</keyword>
<gene>
    <name evidence="2" type="ORF">ACFO0B_11290</name>
</gene>
<name>A0ABV8DRI5_9NOCA</name>
<dbReference type="Proteomes" id="UP001595696">
    <property type="component" value="Unassembled WGS sequence"/>
</dbReference>
<feature type="transmembrane region" description="Helical" evidence="1">
    <location>
        <begin position="177"/>
        <end position="198"/>
    </location>
</feature>
<dbReference type="EMBL" id="JBHSAX010000010">
    <property type="protein sequence ID" value="MFC3962570.1"/>
    <property type="molecule type" value="Genomic_DNA"/>
</dbReference>
<evidence type="ECO:0000256" key="1">
    <source>
        <dbReference type="SAM" id="Phobius"/>
    </source>
</evidence>
<keyword evidence="1" id="KW-0472">Membrane</keyword>
<feature type="transmembrane region" description="Helical" evidence="1">
    <location>
        <begin position="205"/>
        <end position="224"/>
    </location>
</feature>
<proteinExistence type="predicted"/>
<feature type="transmembrane region" description="Helical" evidence="1">
    <location>
        <begin position="66"/>
        <end position="86"/>
    </location>
</feature>
<accession>A0ABV8DRI5</accession>
<organism evidence="2 3">
    <name type="scientific">Nocardia jiangsuensis</name>
    <dbReference type="NCBI Taxonomy" id="1691563"/>
    <lineage>
        <taxon>Bacteria</taxon>
        <taxon>Bacillati</taxon>
        <taxon>Actinomycetota</taxon>
        <taxon>Actinomycetes</taxon>
        <taxon>Mycobacteriales</taxon>
        <taxon>Nocardiaceae</taxon>
        <taxon>Nocardia</taxon>
    </lineage>
</organism>